<keyword evidence="6" id="KW-0966">Cell projection</keyword>
<keyword evidence="6" id="KW-0969">Cilium</keyword>
<dbReference type="InterPro" id="IPR046358">
    <property type="entry name" value="Flagellin_C"/>
</dbReference>
<dbReference type="Proteomes" id="UP001060012">
    <property type="component" value="Chromosome"/>
</dbReference>
<dbReference type="PANTHER" id="PTHR42792:SF2">
    <property type="entry name" value="FLAGELLIN"/>
    <property type="match status" value="1"/>
</dbReference>
<keyword evidence="7" id="KW-1185">Reference proteome</keyword>
<dbReference type="InterPro" id="IPR001492">
    <property type="entry name" value="Flagellin"/>
</dbReference>
<proteinExistence type="inferred from homology"/>
<accession>A0ABY5E4D7</accession>
<evidence type="ECO:0000256" key="2">
    <source>
        <dbReference type="ARBA" id="ARBA00023143"/>
    </source>
</evidence>
<evidence type="ECO:0000259" key="5">
    <source>
        <dbReference type="Pfam" id="PF00700"/>
    </source>
</evidence>
<dbReference type="Pfam" id="PF00669">
    <property type="entry name" value="Flagellin_N"/>
    <property type="match status" value="1"/>
</dbReference>
<dbReference type="InterPro" id="IPR001029">
    <property type="entry name" value="Flagellin_N"/>
</dbReference>
<evidence type="ECO:0000256" key="1">
    <source>
        <dbReference type="ARBA" id="ARBA00005709"/>
    </source>
</evidence>
<dbReference type="Pfam" id="PF00700">
    <property type="entry name" value="Flagellin_C"/>
    <property type="match status" value="1"/>
</dbReference>
<feature type="domain" description="Flagellin N-terminal" evidence="4">
    <location>
        <begin position="4"/>
        <end position="138"/>
    </location>
</feature>
<dbReference type="SUPFAM" id="SSF64518">
    <property type="entry name" value="Phase 1 flagellin"/>
    <property type="match status" value="1"/>
</dbReference>
<comment type="similarity">
    <text evidence="1 3">Belongs to the bacterial flagellin family.</text>
</comment>
<reference evidence="6" key="1">
    <citation type="submission" date="2022-07" db="EMBL/GenBank/DDBJ databases">
        <title>Arcobacter roscoffensis sp. nov., a marine bacterium isolated from coastal seawater collected from Roscoff, France.</title>
        <authorList>
            <person name="Pascual J."/>
            <person name="Lepeaux C."/>
            <person name="Methner A."/>
            <person name="Overmann J."/>
        </authorList>
    </citation>
    <scope>NUCLEOTIDE SEQUENCE</scope>
    <source>
        <strain evidence="6">ARW1-2F2</strain>
    </source>
</reference>
<name>A0ABY5E4D7_9BACT</name>
<keyword evidence="3" id="KW-0964">Secreted</keyword>
<evidence type="ECO:0000256" key="3">
    <source>
        <dbReference type="RuleBase" id="RU362073"/>
    </source>
</evidence>
<feature type="domain" description="Flagellin C-terminal" evidence="5">
    <location>
        <begin position="196"/>
        <end position="280"/>
    </location>
</feature>
<comment type="subcellular location">
    <subcellularLocation>
        <location evidence="3">Secreted</location>
    </subcellularLocation>
    <subcellularLocation>
        <location evidence="3">Bacterial flagellum</location>
    </subcellularLocation>
</comment>
<keyword evidence="6" id="KW-0282">Flagellum</keyword>
<dbReference type="EMBL" id="CP100595">
    <property type="protein sequence ID" value="UTJ05943.1"/>
    <property type="molecule type" value="Genomic_DNA"/>
</dbReference>
<evidence type="ECO:0000313" key="6">
    <source>
        <dbReference type="EMBL" id="UTJ05943.1"/>
    </source>
</evidence>
<keyword evidence="2 3" id="KW-0975">Bacterial flagellum</keyword>
<organism evidence="6 7">
    <name type="scientific">Arcobacter roscoffensis</name>
    <dbReference type="NCBI Taxonomy" id="2961520"/>
    <lineage>
        <taxon>Bacteria</taxon>
        <taxon>Pseudomonadati</taxon>
        <taxon>Campylobacterota</taxon>
        <taxon>Epsilonproteobacteria</taxon>
        <taxon>Campylobacterales</taxon>
        <taxon>Arcobacteraceae</taxon>
        <taxon>Arcobacter</taxon>
    </lineage>
</organism>
<dbReference type="RefSeq" id="WP_254576124.1">
    <property type="nucleotide sequence ID" value="NZ_CP100595.1"/>
</dbReference>
<gene>
    <name evidence="6" type="ORF">NJU99_11880</name>
</gene>
<dbReference type="Gene3D" id="1.20.1330.10">
    <property type="entry name" value="f41 fragment of flagellin, N-terminal domain"/>
    <property type="match status" value="1"/>
</dbReference>
<protein>
    <recommendedName>
        <fullName evidence="3">Flagellin</fullName>
    </recommendedName>
</protein>
<comment type="function">
    <text evidence="3">Flagellin is the subunit protein which polymerizes to form the filaments of bacterial flagella.</text>
</comment>
<dbReference type="PANTHER" id="PTHR42792">
    <property type="entry name" value="FLAGELLIN"/>
    <property type="match status" value="1"/>
</dbReference>
<dbReference type="PRINTS" id="PR00207">
    <property type="entry name" value="FLAGELLIN"/>
</dbReference>
<evidence type="ECO:0000259" key="4">
    <source>
        <dbReference type="Pfam" id="PF00669"/>
    </source>
</evidence>
<evidence type="ECO:0000313" key="7">
    <source>
        <dbReference type="Proteomes" id="UP001060012"/>
    </source>
</evidence>
<sequence length="282" mass="31055">MRLNTNISAYIAYENYNTTSNLYQKSLERLSSGLRINSASDDPSGLAIADNLRTQANSVKQSIENANSAIALTQIADKAMNEQSNIIDIIKSKLIQARTATTSDDGREAIRKDIVKYIEQLDNIASQTNYNGISLLQQGSNDNALSNELSFQIGESASDIIKLNGVRSNSTGLNLTALKNLGEGALTADVAATNMSVLDESLNTLNSFRSDFGSTQNQLESSIRYMMTMETNLRASESTIRDVDYAKEVMNLNRLKIAMEAGMYAIAQANRIQDMMIKYLFR</sequence>